<organism evidence="1 2">
    <name type="scientific">Ramazzottius varieornatus</name>
    <name type="common">Water bear</name>
    <name type="synonym">Tardigrade</name>
    <dbReference type="NCBI Taxonomy" id="947166"/>
    <lineage>
        <taxon>Eukaryota</taxon>
        <taxon>Metazoa</taxon>
        <taxon>Ecdysozoa</taxon>
        <taxon>Tardigrada</taxon>
        <taxon>Eutardigrada</taxon>
        <taxon>Parachela</taxon>
        <taxon>Hypsibioidea</taxon>
        <taxon>Ramazzottiidae</taxon>
        <taxon>Ramazzottius</taxon>
    </lineage>
</organism>
<reference evidence="1 2" key="1">
    <citation type="journal article" date="2016" name="Nat. Commun.">
        <title>Extremotolerant tardigrade genome and improved radiotolerance of human cultured cells by tardigrade-unique protein.</title>
        <authorList>
            <person name="Hashimoto T."/>
            <person name="Horikawa D.D."/>
            <person name="Saito Y."/>
            <person name="Kuwahara H."/>
            <person name="Kozuka-Hata H."/>
            <person name="Shin-I T."/>
            <person name="Minakuchi Y."/>
            <person name="Ohishi K."/>
            <person name="Motoyama A."/>
            <person name="Aizu T."/>
            <person name="Enomoto A."/>
            <person name="Kondo K."/>
            <person name="Tanaka S."/>
            <person name="Hara Y."/>
            <person name="Koshikawa S."/>
            <person name="Sagara H."/>
            <person name="Miura T."/>
            <person name="Yokobori S."/>
            <person name="Miyagawa K."/>
            <person name="Suzuki Y."/>
            <person name="Kubo T."/>
            <person name="Oyama M."/>
            <person name="Kohara Y."/>
            <person name="Fujiyama A."/>
            <person name="Arakawa K."/>
            <person name="Katayama T."/>
            <person name="Toyoda A."/>
            <person name="Kunieda T."/>
        </authorList>
    </citation>
    <scope>NUCLEOTIDE SEQUENCE [LARGE SCALE GENOMIC DNA]</scope>
    <source>
        <strain evidence="1 2">YOKOZUNA-1</strain>
    </source>
</reference>
<dbReference type="EMBL" id="BDGG01000008">
    <property type="protein sequence ID" value="GAV02543.1"/>
    <property type="molecule type" value="Genomic_DNA"/>
</dbReference>
<evidence type="ECO:0000313" key="2">
    <source>
        <dbReference type="Proteomes" id="UP000186922"/>
    </source>
</evidence>
<keyword evidence="2" id="KW-1185">Reference proteome</keyword>
<dbReference type="Proteomes" id="UP000186922">
    <property type="component" value="Unassembled WGS sequence"/>
</dbReference>
<evidence type="ECO:0000313" key="1">
    <source>
        <dbReference type="EMBL" id="GAV02543.1"/>
    </source>
</evidence>
<sequence>MTEAHLTHRERCLNALLLRSIDKNKPLVDGMAMIKRQVACRIRDAEYIMNFVNEEKPSSSQSNTPTPARSL</sequence>
<comment type="caution">
    <text evidence="1">The sequence shown here is derived from an EMBL/GenBank/DDBJ whole genome shotgun (WGS) entry which is preliminary data.</text>
</comment>
<protein>
    <submittedName>
        <fullName evidence="1">Uncharacterized protein</fullName>
    </submittedName>
</protein>
<accession>A0A1D1VQS9</accession>
<gene>
    <name evidence="1" type="primary">RvY_13090-1</name>
    <name evidence="1" type="synonym">RvY_13090.1</name>
    <name evidence="1" type="ORF">RvY_13090</name>
</gene>
<dbReference type="AlphaFoldDB" id="A0A1D1VQS9"/>
<proteinExistence type="predicted"/>
<name>A0A1D1VQS9_RAMVA</name>